<dbReference type="Proteomes" id="UP000008718">
    <property type="component" value="Chromosome"/>
</dbReference>
<name>E4T3N7_PALPW</name>
<evidence type="ECO:0000259" key="2">
    <source>
        <dbReference type="Pfam" id="PF12849"/>
    </source>
</evidence>
<evidence type="ECO:0000313" key="3">
    <source>
        <dbReference type="EMBL" id="ADQ79331.1"/>
    </source>
</evidence>
<dbReference type="InterPro" id="IPR024370">
    <property type="entry name" value="PBP_domain"/>
</dbReference>
<gene>
    <name evidence="3" type="ordered locus">Palpr_1184</name>
</gene>
<dbReference type="Gene3D" id="3.40.190.10">
    <property type="entry name" value="Periplasmic binding protein-like II"/>
    <property type="match status" value="2"/>
</dbReference>
<dbReference type="RefSeq" id="WP_013444700.1">
    <property type="nucleotide sequence ID" value="NC_014734.1"/>
</dbReference>
<dbReference type="eggNOG" id="COG0226">
    <property type="taxonomic scope" value="Bacteria"/>
</dbReference>
<feature type="domain" description="PBP" evidence="2">
    <location>
        <begin position="33"/>
        <end position="284"/>
    </location>
</feature>
<dbReference type="AlphaFoldDB" id="E4T3N7"/>
<dbReference type="OrthoDB" id="1450880at2"/>
<dbReference type="PANTHER" id="PTHR30570">
    <property type="entry name" value="PERIPLASMIC PHOSPHATE BINDING COMPONENT OF PHOSPHATE ABC TRANSPORTER"/>
    <property type="match status" value="1"/>
</dbReference>
<dbReference type="PANTHER" id="PTHR30570:SF1">
    <property type="entry name" value="PHOSPHATE-BINDING PROTEIN PSTS"/>
    <property type="match status" value="1"/>
</dbReference>
<keyword evidence="1" id="KW-0732">Signal</keyword>
<sequence>MIRFKLLSFFFILFLVSCQPKVKDKFTDTYTEGVIPIAVDENFKPIIQEEVDVFEAMYPKAGIVPHYTNEVDAINLLLKDSVRFVIATRPLSSNEELSFKSRKFSPRSYKLATDGIALIINNHNPDSLISVDQIKSILTGKVTNWKDIYPKSKLGKFQIVFDNKNSSTVRYAIDSICRGQKLASSLSAQNTNPEVIDYVSKTPNAIGVIGVNWLGNEKDTTNLSFKNEIRVMSVSSEEEATTSNSYKPFQAYLFYGYYPFTRTIYVIVNDPRGSMPSSLTSFMTGDRGQRIILKSGLVPATQPIRIVNIKDE</sequence>
<dbReference type="EMBL" id="CP002345">
    <property type="protein sequence ID" value="ADQ79331.1"/>
    <property type="molecule type" value="Genomic_DNA"/>
</dbReference>
<organism evidence="3 4">
    <name type="scientific">Paludibacter propionicigenes (strain DSM 17365 / JCM 13257 / WB4)</name>
    <dbReference type="NCBI Taxonomy" id="694427"/>
    <lineage>
        <taxon>Bacteria</taxon>
        <taxon>Pseudomonadati</taxon>
        <taxon>Bacteroidota</taxon>
        <taxon>Bacteroidia</taxon>
        <taxon>Bacteroidales</taxon>
        <taxon>Paludibacteraceae</taxon>
        <taxon>Paludibacter</taxon>
    </lineage>
</organism>
<dbReference type="SUPFAM" id="SSF53850">
    <property type="entry name" value="Periplasmic binding protein-like II"/>
    <property type="match status" value="1"/>
</dbReference>
<dbReference type="PROSITE" id="PS51257">
    <property type="entry name" value="PROKAR_LIPOPROTEIN"/>
    <property type="match status" value="1"/>
</dbReference>
<keyword evidence="4" id="KW-1185">Reference proteome</keyword>
<reference evidence="3 4" key="2">
    <citation type="journal article" date="2011" name="Stand. Genomic Sci.">
        <title>Complete genome sequence of Paludibacter propionicigenes type strain (WB4).</title>
        <authorList>
            <person name="Gronow S."/>
            <person name="Munk C."/>
            <person name="Lapidus A."/>
            <person name="Nolan M."/>
            <person name="Lucas S."/>
            <person name="Hammon N."/>
            <person name="Deshpande S."/>
            <person name="Cheng J.F."/>
            <person name="Tapia R."/>
            <person name="Han C."/>
            <person name="Goodwin L."/>
            <person name="Pitluck S."/>
            <person name="Liolios K."/>
            <person name="Ivanova N."/>
            <person name="Mavromatis K."/>
            <person name="Mikhailova N."/>
            <person name="Pati A."/>
            <person name="Chen A."/>
            <person name="Palaniappan K."/>
            <person name="Land M."/>
            <person name="Hauser L."/>
            <person name="Chang Y.J."/>
            <person name="Jeffries C.D."/>
            <person name="Brambilla E."/>
            <person name="Rohde M."/>
            <person name="Goker M."/>
            <person name="Detter J.C."/>
            <person name="Woyke T."/>
            <person name="Bristow J."/>
            <person name="Eisen J.A."/>
            <person name="Markowitz V."/>
            <person name="Hugenholtz P."/>
            <person name="Kyrpides N.C."/>
            <person name="Klenk H.P."/>
        </authorList>
    </citation>
    <scope>NUCLEOTIDE SEQUENCE [LARGE SCALE GENOMIC DNA]</scope>
    <source>
        <strain evidence="4">DSM 17365 / JCM 13257 / WB4</strain>
    </source>
</reference>
<dbReference type="InterPro" id="IPR050811">
    <property type="entry name" value="Phosphate_ABC_transporter"/>
</dbReference>
<dbReference type="HOGENOM" id="CLU_061152_0_0_10"/>
<accession>E4T3N7</accession>
<evidence type="ECO:0000313" key="4">
    <source>
        <dbReference type="Proteomes" id="UP000008718"/>
    </source>
</evidence>
<protein>
    <submittedName>
        <fullName evidence="3">Phosphate ABC transporter substrate-binding protein, PhoT family</fullName>
    </submittedName>
</protein>
<dbReference type="Pfam" id="PF12849">
    <property type="entry name" value="PBP_like_2"/>
    <property type="match status" value="1"/>
</dbReference>
<proteinExistence type="predicted"/>
<evidence type="ECO:0000256" key="1">
    <source>
        <dbReference type="ARBA" id="ARBA00022729"/>
    </source>
</evidence>
<dbReference type="KEGG" id="ppn:Palpr_1184"/>
<dbReference type="STRING" id="694427.Palpr_1184"/>
<reference key="1">
    <citation type="submission" date="2010-11" db="EMBL/GenBank/DDBJ databases">
        <title>The complete genome of Paludibacter propionicigenes DSM 17365.</title>
        <authorList>
            <consortium name="US DOE Joint Genome Institute (JGI-PGF)"/>
            <person name="Lucas S."/>
            <person name="Copeland A."/>
            <person name="Lapidus A."/>
            <person name="Bruce D."/>
            <person name="Goodwin L."/>
            <person name="Pitluck S."/>
            <person name="Kyrpides N."/>
            <person name="Mavromatis K."/>
            <person name="Ivanova N."/>
            <person name="Munk A.C."/>
            <person name="Brettin T."/>
            <person name="Detter J.C."/>
            <person name="Han C."/>
            <person name="Tapia R."/>
            <person name="Land M."/>
            <person name="Hauser L."/>
            <person name="Markowitz V."/>
            <person name="Cheng J.-F."/>
            <person name="Hugenholtz P."/>
            <person name="Woyke T."/>
            <person name="Wu D."/>
            <person name="Gronow S."/>
            <person name="Wellnitz S."/>
            <person name="Brambilla E."/>
            <person name="Klenk H.-P."/>
            <person name="Eisen J.A."/>
        </authorList>
    </citation>
    <scope>NUCLEOTIDE SEQUENCE</scope>
    <source>
        <strain>WB4</strain>
    </source>
</reference>